<keyword evidence="1" id="KW-1015">Disulfide bond</keyword>
<dbReference type="PANTHER" id="PTHR24252:SF7">
    <property type="entry name" value="HYALIN"/>
    <property type="match status" value="1"/>
</dbReference>
<dbReference type="EMBL" id="BMAT01011871">
    <property type="protein sequence ID" value="GFR81220.1"/>
    <property type="molecule type" value="Genomic_DNA"/>
</dbReference>
<evidence type="ECO:0000259" key="2">
    <source>
        <dbReference type="PROSITE" id="PS50240"/>
    </source>
</evidence>
<dbReference type="Pfam" id="PF00089">
    <property type="entry name" value="Trypsin"/>
    <property type="match status" value="1"/>
</dbReference>
<feature type="domain" description="Peptidase S1" evidence="2">
    <location>
        <begin position="5"/>
        <end position="202"/>
    </location>
</feature>
<dbReference type="InterPro" id="IPR001314">
    <property type="entry name" value="Peptidase_S1A"/>
</dbReference>
<dbReference type="PROSITE" id="PS50240">
    <property type="entry name" value="TRYPSIN_DOM"/>
    <property type="match status" value="1"/>
</dbReference>
<dbReference type="PANTHER" id="PTHR24252">
    <property type="entry name" value="ACROSIN-RELATED"/>
    <property type="match status" value="1"/>
</dbReference>
<evidence type="ECO:0000256" key="1">
    <source>
        <dbReference type="ARBA" id="ARBA00023157"/>
    </source>
</evidence>
<accession>A0AAV4G889</accession>
<dbReference type="SMART" id="SM00020">
    <property type="entry name" value="Tryp_SPc"/>
    <property type="match status" value="1"/>
</dbReference>
<dbReference type="SUPFAM" id="SSF50494">
    <property type="entry name" value="Trypsin-like serine proteases"/>
    <property type="match status" value="1"/>
</dbReference>
<organism evidence="3 4">
    <name type="scientific">Elysia marginata</name>
    <dbReference type="NCBI Taxonomy" id="1093978"/>
    <lineage>
        <taxon>Eukaryota</taxon>
        <taxon>Metazoa</taxon>
        <taxon>Spiralia</taxon>
        <taxon>Lophotrochozoa</taxon>
        <taxon>Mollusca</taxon>
        <taxon>Gastropoda</taxon>
        <taxon>Heterobranchia</taxon>
        <taxon>Euthyneura</taxon>
        <taxon>Panpulmonata</taxon>
        <taxon>Sacoglossa</taxon>
        <taxon>Placobranchoidea</taxon>
        <taxon>Plakobranchidae</taxon>
        <taxon>Elysia</taxon>
    </lineage>
</organism>
<dbReference type="AlphaFoldDB" id="A0AAV4G889"/>
<dbReference type="InterPro" id="IPR009003">
    <property type="entry name" value="Peptidase_S1_PA"/>
</dbReference>
<dbReference type="PRINTS" id="PR00722">
    <property type="entry name" value="CHYMOTRYPSIN"/>
</dbReference>
<dbReference type="InterPro" id="IPR001254">
    <property type="entry name" value="Trypsin_dom"/>
</dbReference>
<dbReference type="InterPro" id="IPR043504">
    <property type="entry name" value="Peptidase_S1_PA_chymotrypsin"/>
</dbReference>
<dbReference type="CDD" id="cd00190">
    <property type="entry name" value="Tryp_SPc"/>
    <property type="match status" value="1"/>
</dbReference>
<comment type="caution">
    <text evidence="3">The sequence shown here is derived from an EMBL/GenBank/DDBJ whole genome shotgun (WGS) entry which is preliminary data.</text>
</comment>
<gene>
    <name evidence="3" type="ORF">ElyMa_005918500</name>
</gene>
<dbReference type="PROSITE" id="PS00135">
    <property type="entry name" value="TRYPSIN_SER"/>
    <property type="match status" value="1"/>
</dbReference>
<keyword evidence="4" id="KW-1185">Reference proteome</keyword>
<proteinExistence type="predicted"/>
<protein>
    <submittedName>
        <fullName evidence="3">Enteropeptidase</fullName>
    </submittedName>
</protein>
<dbReference type="Gene3D" id="2.40.10.10">
    <property type="entry name" value="Trypsin-like serine proteases"/>
    <property type="match status" value="1"/>
</dbReference>
<dbReference type="InterPro" id="IPR033116">
    <property type="entry name" value="TRYPSIN_SER"/>
</dbReference>
<sequence length="202" mass="22736">MVFVCFDFSSDFTDNRDVSLWRASAGKLRSDRDEKDQQTVKVKKIILHGSYDAVKTVNDIALVVLEEPFTFTKLVRPICLPPPSQGVYTGELCVFAGYGRTKSINSFGALNTVMLPIVSDTECAEWYTQWVFEHPDTTFCAGYEQGGKDGCVGDSGGPLVCRRDDRWYVHGKSTFLYHNHLDLPFPQRQLAIHVVWSVAKTT</sequence>
<evidence type="ECO:0000313" key="4">
    <source>
        <dbReference type="Proteomes" id="UP000762676"/>
    </source>
</evidence>
<dbReference type="GO" id="GO:0004252">
    <property type="term" value="F:serine-type endopeptidase activity"/>
    <property type="evidence" value="ECO:0007669"/>
    <property type="project" value="InterPro"/>
</dbReference>
<reference evidence="3 4" key="1">
    <citation type="journal article" date="2021" name="Elife">
        <title>Chloroplast acquisition without the gene transfer in kleptoplastic sea slugs, Plakobranchus ocellatus.</title>
        <authorList>
            <person name="Maeda T."/>
            <person name="Takahashi S."/>
            <person name="Yoshida T."/>
            <person name="Shimamura S."/>
            <person name="Takaki Y."/>
            <person name="Nagai Y."/>
            <person name="Toyoda A."/>
            <person name="Suzuki Y."/>
            <person name="Arimoto A."/>
            <person name="Ishii H."/>
            <person name="Satoh N."/>
            <person name="Nishiyama T."/>
            <person name="Hasebe M."/>
            <person name="Maruyama T."/>
            <person name="Minagawa J."/>
            <person name="Obokata J."/>
            <person name="Shigenobu S."/>
        </authorList>
    </citation>
    <scope>NUCLEOTIDE SEQUENCE [LARGE SCALE GENOMIC DNA]</scope>
</reference>
<name>A0AAV4G889_9GAST</name>
<dbReference type="Proteomes" id="UP000762676">
    <property type="component" value="Unassembled WGS sequence"/>
</dbReference>
<dbReference type="GO" id="GO:0006508">
    <property type="term" value="P:proteolysis"/>
    <property type="evidence" value="ECO:0007669"/>
    <property type="project" value="InterPro"/>
</dbReference>
<evidence type="ECO:0000313" key="3">
    <source>
        <dbReference type="EMBL" id="GFR81220.1"/>
    </source>
</evidence>